<accession>A0A4Y2AZT7</accession>
<protein>
    <submittedName>
        <fullName evidence="1">Uncharacterized protein</fullName>
    </submittedName>
</protein>
<evidence type="ECO:0000313" key="1">
    <source>
        <dbReference type="EMBL" id="GBL85380.1"/>
    </source>
</evidence>
<sequence>MFMAFSKDGAAVAKWKDLGAGGFQARNPITLKIFQWPEVRSWLQNMRDAGPKPTFKKELSCMRARFTYDVEGQTSLVGVVRKFGERDMAQVLAVCFDNSSKLRGPSQIALVLC</sequence>
<gene>
    <name evidence="1" type="ORF">AVEN_34577_1</name>
</gene>
<organism evidence="1 2">
    <name type="scientific">Araneus ventricosus</name>
    <name type="common">Orbweaver spider</name>
    <name type="synonym">Epeira ventricosa</name>
    <dbReference type="NCBI Taxonomy" id="182803"/>
    <lineage>
        <taxon>Eukaryota</taxon>
        <taxon>Metazoa</taxon>
        <taxon>Ecdysozoa</taxon>
        <taxon>Arthropoda</taxon>
        <taxon>Chelicerata</taxon>
        <taxon>Arachnida</taxon>
        <taxon>Araneae</taxon>
        <taxon>Araneomorphae</taxon>
        <taxon>Entelegynae</taxon>
        <taxon>Araneoidea</taxon>
        <taxon>Araneidae</taxon>
        <taxon>Araneus</taxon>
    </lineage>
</organism>
<name>A0A4Y2AZT7_ARAVE</name>
<reference evidence="1 2" key="1">
    <citation type="journal article" date="2019" name="Sci. Rep.">
        <title>Orb-weaving spider Araneus ventricosus genome elucidates the spidroin gene catalogue.</title>
        <authorList>
            <person name="Kono N."/>
            <person name="Nakamura H."/>
            <person name="Ohtoshi R."/>
            <person name="Moran D.A.P."/>
            <person name="Shinohara A."/>
            <person name="Yoshida Y."/>
            <person name="Fujiwara M."/>
            <person name="Mori M."/>
            <person name="Tomita M."/>
            <person name="Arakawa K."/>
        </authorList>
    </citation>
    <scope>NUCLEOTIDE SEQUENCE [LARGE SCALE GENOMIC DNA]</scope>
</reference>
<keyword evidence="2" id="KW-1185">Reference proteome</keyword>
<dbReference type="Proteomes" id="UP000499080">
    <property type="component" value="Unassembled WGS sequence"/>
</dbReference>
<dbReference type="EMBL" id="BGPR01000043">
    <property type="protein sequence ID" value="GBL85380.1"/>
    <property type="molecule type" value="Genomic_DNA"/>
</dbReference>
<comment type="caution">
    <text evidence="1">The sequence shown here is derived from an EMBL/GenBank/DDBJ whole genome shotgun (WGS) entry which is preliminary data.</text>
</comment>
<proteinExistence type="predicted"/>
<evidence type="ECO:0000313" key="2">
    <source>
        <dbReference type="Proteomes" id="UP000499080"/>
    </source>
</evidence>
<dbReference type="AlphaFoldDB" id="A0A4Y2AZT7"/>